<evidence type="ECO:0000256" key="3">
    <source>
        <dbReference type="ARBA" id="ARBA00022448"/>
    </source>
</evidence>
<dbReference type="PATRIC" id="fig|1125699.3.peg.1318"/>
<name>S3L2G2_TREMA</name>
<dbReference type="RefSeq" id="WP_016525585.1">
    <property type="nucleotide sequence ID" value="NZ_KE332518.1"/>
</dbReference>
<dbReference type="GO" id="GO:0015818">
    <property type="term" value="P:isoleucine transport"/>
    <property type="evidence" value="ECO:0007669"/>
    <property type="project" value="TreeGrafter"/>
</dbReference>
<dbReference type="Pfam" id="PF05525">
    <property type="entry name" value="Branch_AA_trans"/>
    <property type="match status" value="1"/>
</dbReference>
<dbReference type="GO" id="GO:0015188">
    <property type="term" value="F:L-isoleucine transmembrane transporter activity"/>
    <property type="evidence" value="ECO:0007669"/>
    <property type="project" value="TreeGrafter"/>
</dbReference>
<dbReference type="GO" id="GO:0005886">
    <property type="term" value="C:plasma membrane"/>
    <property type="evidence" value="ECO:0007669"/>
    <property type="project" value="UniProtKB-SubCell"/>
</dbReference>
<gene>
    <name evidence="10" type="ORF">HMPREF9194_01301</name>
</gene>
<keyword evidence="7 9" id="KW-1133">Transmembrane helix</keyword>
<protein>
    <submittedName>
        <fullName evidence="10">Branched-chain amino acid transport system II carrier protein</fullName>
    </submittedName>
</protein>
<feature type="transmembrane region" description="Helical" evidence="9">
    <location>
        <begin position="76"/>
        <end position="102"/>
    </location>
</feature>
<feature type="transmembrane region" description="Helical" evidence="9">
    <location>
        <begin position="321"/>
        <end position="337"/>
    </location>
</feature>
<dbReference type="AlphaFoldDB" id="S3L2G2"/>
<keyword evidence="5 9" id="KW-0812">Transmembrane</keyword>
<evidence type="ECO:0000256" key="1">
    <source>
        <dbReference type="ARBA" id="ARBA00004651"/>
    </source>
</evidence>
<dbReference type="PANTHER" id="PTHR30588">
    <property type="entry name" value="BRANCHED-CHAIN AMINO ACID TRANSPORT SYSTEM 2 CARRIER PROTEIN"/>
    <property type="match status" value="1"/>
</dbReference>
<keyword evidence="6" id="KW-0029">Amino-acid transport</keyword>
<dbReference type="eggNOG" id="COG1114">
    <property type="taxonomic scope" value="Bacteria"/>
</dbReference>
<proteinExistence type="inferred from homology"/>
<dbReference type="HOGENOM" id="CLU_036807_0_1_12"/>
<feature type="transmembrane region" description="Helical" evidence="9">
    <location>
        <begin position="153"/>
        <end position="172"/>
    </location>
</feature>
<dbReference type="Proteomes" id="UP000014541">
    <property type="component" value="Unassembled WGS sequence"/>
</dbReference>
<dbReference type="EMBL" id="ATFF01000006">
    <property type="protein sequence ID" value="EPF30974.1"/>
    <property type="molecule type" value="Genomic_DNA"/>
</dbReference>
<dbReference type="STRING" id="1125699.HMPREF9194_01301"/>
<keyword evidence="3" id="KW-0813">Transport</keyword>
<evidence type="ECO:0000256" key="8">
    <source>
        <dbReference type="ARBA" id="ARBA00023136"/>
    </source>
</evidence>
<evidence type="ECO:0000256" key="7">
    <source>
        <dbReference type="ARBA" id="ARBA00022989"/>
    </source>
</evidence>
<dbReference type="OrthoDB" id="9783920at2"/>
<feature type="transmembrane region" description="Helical" evidence="9">
    <location>
        <begin position="281"/>
        <end position="309"/>
    </location>
</feature>
<feature type="transmembrane region" description="Helical" evidence="9">
    <location>
        <begin position="12"/>
        <end position="29"/>
    </location>
</feature>
<feature type="transmembrane region" description="Helical" evidence="9">
    <location>
        <begin position="122"/>
        <end position="141"/>
    </location>
</feature>
<dbReference type="NCBIfam" id="TIGR00796">
    <property type="entry name" value="livcs"/>
    <property type="match status" value="1"/>
</dbReference>
<keyword evidence="4" id="KW-1003">Cell membrane</keyword>
<keyword evidence="8 9" id="KW-0472">Membrane</keyword>
<keyword evidence="11" id="KW-1185">Reference proteome</keyword>
<evidence type="ECO:0000256" key="6">
    <source>
        <dbReference type="ARBA" id="ARBA00022970"/>
    </source>
</evidence>
<feature type="transmembrane region" description="Helical" evidence="9">
    <location>
        <begin position="203"/>
        <end position="222"/>
    </location>
</feature>
<comment type="similarity">
    <text evidence="2">Belongs to the branched chain amino acid transporter family.</text>
</comment>
<comment type="caution">
    <text evidence="10">The sequence shown here is derived from an EMBL/GenBank/DDBJ whole genome shotgun (WGS) entry which is preliminary data.</text>
</comment>
<evidence type="ECO:0000313" key="11">
    <source>
        <dbReference type="Proteomes" id="UP000014541"/>
    </source>
</evidence>
<reference evidence="10 11" key="1">
    <citation type="submission" date="2013-04" db="EMBL/GenBank/DDBJ databases">
        <title>The Genome Sequence of Treponema maltophilum ATCC 51939.</title>
        <authorList>
            <consortium name="The Broad Institute Genomics Platform"/>
            <person name="Earl A."/>
            <person name="Ward D."/>
            <person name="Feldgarden M."/>
            <person name="Gevers D."/>
            <person name="Leonetti C."/>
            <person name="Blanton J.M."/>
            <person name="Dewhirst F.E."/>
            <person name="Izard J."/>
            <person name="Walker B."/>
            <person name="Young S."/>
            <person name="Zeng Q."/>
            <person name="Gargeya S."/>
            <person name="Fitzgerald M."/>
            <person name="Haas B."/>
            <person name="Abouelleil A."/>
            <person name="Allen A.W."/>
            <person name="Alvarado L."/>
            <person name="Arachchi H.M."/>
            <person name="Berlin A.M."/>
            <person name="Chapman S.B."/>
            <person name="Gainer-Dewar J."/>
            <person name="Goldberg J."/>
            <person name="Griggs A."/>
            <person name="Gujja S."/>
            <person name="Hansen M."/>
            <person name="Howarth C."/>
            <person name="Imamovic A."/>
            <person name="Ireland A."/>
            <person name="Larimer J."/>
            <person name="McCowan C."/>
            <person name="Murphy C."/>
            <person name="Pearson M."/>
            <person name="Poon T.W."/>
            <person name="Priest M."/>
            <person name="Roberts A."/>
            <person name="Saif S."/>
            <person name="Shea T."/>
            <person name="Sisk P."/>
            <person name="Sykes S."/>
            <person name="Wortman J."/>
            <person name="Nusbaum C."/>
            <person name="Birren B."/>
        </authorList>
    </citation>
    <scope>NUCLEOTIDE SEQUENCE [LARGE SCALE GENOMIC DNA]</scope>
    <source>
        <strain evidence="10 11">ATCC 51939</strain>
    </source>
</reference>
<accession>S3L2G2</accession>
<evidence type="ECO:0000256" key="2">
    <source>
        <dbReference type="ARBA" id="ARBA00008540"/>
    </source>
</evidence>
<feature type="transmembrane region" description="Helical" evidence="9">
    <location>
        <begin position="234"/>
        <end position="254"/>
    </location>
</feature>
<dbReference type="GO" id="GO:0005304">
    <property type="term" value="F:L-valine transmembrane transporter activity"/>
    <property type="evidence" value="ECO:0007669"/>
    <property type="project" value="TreeGrafter"/>
</dbReference>
<sequence length="440" mass="47656">MNGTFSKRDFILLALVLFSMFFGAGNLIFPPMVGKLAGTNLIGAMLFFGITAVVLPVLGMMAMAKTRGLPNLGKRVGAQFSVIFTIVIYMSIGPCLAIPRAGSVPFEMAIAPYLPPSFSGRWPLFAYTLIFFAAAGTISVMDDKKMQKLMGNILTPTLLTMLLTIFVASLFADMPPYRAPQGTYALHPLLKGFVDGYLTMDTLAALNFGLVITLSIEAHGIFDQKKIRGINVKISLLAGIILFLIYLMLADIGAKSAALFPDTTNGAQILANVSGALFGKFGAVIIALIFTLACLTTCVGLLASISHYFSTLIPRLNYRRWVIVWTFISFILANIGLDGILKYNIPVLTAIYPISIMLIVLALCEHFVGTGAFMYRFTVYTTALISVVNALDQASVTLPFVTALMRKLPMYSSGLGWLIPAFAVFILSAAVEKILAKSKR</sequence>
<dbReference type="GO" id="GO:0015190">
    <property type="term" value="F:L-leucine transmembrane transporter activity"/>
    <property type="evidence" value="ECO:0007669"/>
    <property type="project" value="TreeGrafter"/>
</dbReference>
<evidence type="ECO:0000256" key="5">
    <source>
        <dbReference type="ARBA" id="ARBA00022692"/>
    </source>
</evidence>
<dbReference type="GO" id="GO:0015820">
    <property type="term" value="P:L-leucine transport"/>
    <property type="evidence" value="ECO:0007669"/>
    <property type="project" value="TreeGrafter"/>
</dbReference>
<evidence type="ECO:0000256" key="4">
    <source>
        <dbReference type="ARBA" id="ARBA00022475"/>
    </source>
</evidence>
<organism evidence="10 11">
    <name type="scientific">Treponema maltophilum ATCC 51939</name>
    <dbReference type="NCBI Taxonomy" id="1125699"/>
    <lineage>
        <taxon>Bacteria</taxon>
        <taxon>Pseudomonadati</taxon>
        <taxon>Spirochaetota</taxon>
        <taxon>Spirochaetia</taxon>
        <taxon>Spirochaetales</taxon>
        <taxon>Treponemataceae</taxon>
        <taxon>Treponema</taxon>
    </lineage>
</organism>
<feature type="transmembrane region" description="Helical" evidence="9">
    <location>
        <begin position="343"/>
        <end position="364"/>
    </location>
</feature>
<dbReference type="InterPro" id="IPR004685">
    <property type="entry name" value="Brnchd-chn_aa_trnsp_Livcs"/>
</dbReference>
<comment type="subcellular location">
    <subcellularLocation>
        <location evidence="1">Cell membrane</location>
        <topology evidence="1">Multi-pass membrane protein</topology>
    </subcellularLocation>
</comment>
<evidence type="ECO:0000256" key="9">
    <source>
        <dbReference type="SAM" id="Phobius"/>
    </source>
</evidence>
<feature type="transmembrane region" description="Helical" evidence="9">
    <location>
        <begin position="411"/>
        <end position="431"/>
    </location>
</feature>
<dbReference type="PANTHER" id="PTHR30588:SF0">
    <property type="entry name" value="BRANCHED-CHAIN AMINO ACID PERMEASE BRNQ"/>
    <property type="match status" value="1"/>
</dbReference>
<feature type="transmembrane region" description="Helical" evidence="9">
    <location>
        <begin position="41"/>
        <end position="64"/>
    </location>
</feature>
<evidence type="ECO:0000313" key="10">
    <source>
        <dbReference type="EMBL" id="EPF30974.1"/>
    </source>
</evidence>